<dbReference type="AlphaFoldDB" id="A0A6N7UTL9"/>
<protein>
    <recommendedName>
        <fullName evidence="3">Lipoprotein</fullName>
    </recommendedName>
</protein>
<reference evidence="1 2" key="1">
    <citation type="submission" date="2019-08" db="EMBL/GenBank/DDBJ databases">
        <title>In-depth cultivation of the pig gut microbiome towards novel bacterial diversity and tailored functional studies.</title>
        <authorList>
            <person name="Wylensek D."/>
            <person name="Hitch T.C.A."/>
            <person name="Clavel T."/>
        </authorList>
    </citation>
    <scope>NUCLEOTIDE SEQUENCE [LARGE SCALE GENOMIC DNA]</scope>
    <source>
        <strain evidence="1 2">68-1-5</strain>
    </source>
</reference>
<name>A0A6N7UTL9_9FIRM</name>
<evidence type="ECO:0008006" key="3">
    <source>
        <dbReference type="Google" id="ProtNLM"/>
    </source>
</evidence>
<comment type="caution">
    <text evidence="1">The sequence shown here is derived from an EMBL/GenBank/DDBJ whole genome shotgun (WGS) entry which is preliminary data.</text>
</comment>
<gene>
    <name evidence="1" type="ORF">FYJ34_09290</name>
</gene>
<organism evidence="1 2">
    <name type="scientific">Suipraeoptans intestinalis</name>
    <dbReference type="NCBI Taxonomy" id="2606628"/>
    <lineage>
        <taxon>Bacteria</taxon>
        <taxon>Bacillati</taxon>
        <taxon>Bacillota</taxon>
        <taxon>Clostridia</taxon>
        <taxon>Lachnospirales</taxon>
        <taxon>Lachnospiraceae</taxon>
        <taxon>Suipraeoptans</taxon>
    </lineage>
</organism>
<dbReference type="PROSITE" id="PS51257">
    <property type="entry name" value="PROKAR_LIPOPROTEIN"/>
    <property type="match status" value="1"/>
</dbReference>
<dbReference type="RefSeq" id="WP_154478117.1">
    <property type="nucleotide sequence ID" value="NZ_VULY01000018.1"/>
</dbReference>
<evidence type="ECO:0000313" key="1">
    <source>
        <dbReference type="EMBL" id="MSR94444.1"/>
    </source>
</evidence>
<proteinExistence type="predicted"/>
<dbReference type="EMBL" id="VULY01000018">
    <property type="protein sequence ID" value="MSR94444.1"/>
    <property type="molecule type" value="Genomic_DNA"/>
</dbReference>
<accession>A0A6N7UTL9</accession>
<dbReference type="Proteomes" id="UP000434409">
    <property type="component" value="Unassembled WGS sequence"/>
</dbReference>
<keyword evidence="2" id="KW-1185">Reference proteome</keyword>
<evidence type="ECO:0000313" key="2">
    <source>
        <dbReference type="Proteomes" id="UP000434409"/>
    </source>
</evidence>
<sequence>MNKSRQNRCKRALLISVSVLICFLGGCGRKFDAVHYTQAVLDWNFQGNIDGIRRYEKDATKEELMQGYQTAVAGFTQAVIGSEFPMDGYKEEEFKELVSKIFTTMRYEVIKAEKKGKNYEVRVEIRPSDVMIRFKNALTTDSLKLAEETAQGKYTGTEEEIQEQLLRDIANRSYELLAVSFEHQEFLEKKEIRLTVERKKDGSYQMDAEDFERLINKILCLDEIQG</sequence>